<dbReference type="InterPro" id="IPR005175">
    <property type="entry name" value="PPC_dom"/>
</dbReference>
<proteinExistence type="predicted"/>
<dbReference type="RefSeq" id="WP_344920650.1">
    <property type="nucleotide sequence ID" value="NZ_BAABAQ010000010.1"/>
</dbReference>
<dbReference type="CDD" id="cd11378">
    <property type="entry name" value="DUF296"/>
    <property type="match status" value="1"/>
</dbReference>
<evidence type="ECO:0000259" key="1">
    <source>
        <dbReference type="PROSITE" id="PS51742"/>
    </source>
</evidence>
<gene>
    <name evidence="2" type="ORF">GCM10022252_51740</name>
</gene>
<dbReference type="Proteomes" id="UP001501251">
    <property type="component" value="Unassembled WGS sequence"/>
</dbReference>
<organism evidence="2 3">
    <name type="scientific">Streptosporangium oxazolinicum</name>
    <dbReference type="NCBI Taxonomy" id="909287"/>
    <lineage>
        <taxon>Bacteria</taxon>
        <taxon>Bacillati</taxon>
        <taxon>Actinomycetota</taxon>
        <taxon>Actinomycetes</taxon>
        <taxon>Streptosporangiales</taxon>
        <taxon>Streptosporangiaceae</taxon>
        <taxon>Streptosporangium</taxon>
    </lineage>
</organism>
<accession>A0ABP8B6Y0</accession>
<sequence>MRTTEIATGRSFAVVIDHGEEFFPTLEEFCAENNIRAGYVPTFVGGFHSARLVGSCEPLKHPEKPLWEEIEVETLEALGGGTLAWDTENDRLAPHIHVSAGLKAQAADGRTSHLLGAKVQFVMELIVVEILAPALTRPRMPSLYDVPLLTFGERN</sequence>
<dbReference type="SUPFAM" id="SSF117856">
    <property type="entry name" value="AF0104/ALDC/Ptd012-like"/>
    <property type="match status" value="1"/>
</dbReference>
<evidence type="ECO:0000313" key="3">
    <source>
        <dbReference type="Proteomes" id="UP001501251"/>
    </source>
</evidence>
<dbReference type="Pfam" id="PF03479">
    <property type="entry name" value="PCC"/>
    <property type="match status" value="1"/>
</dbReference>
<evidence type="ECO:0000313" key="2">
    <source>
        <dbReference type="EMBL" id="GAA4199653.1"/>
    </source>
</evidence>
<dbReference type="Gene3D" id="3.30.1330.80">
    <property type="entry name" value="Hypothetical protein, similar to alpha- acetolactate decarboxylase, domain 2"/>
    <property type="match status" value="1"/>
</dbReference>
<reference evidence="3" key="1">
    <citation type="journal article" date="2019" name="Int. J. Syst. Evol. Microbiol.">
        <title>The Global Catalogue of Microorganisms (GCM) 10K type strain sequencing project: providing services to taxonomists for standard genome sequencing and annotation.</title>
        <authorList>
            <consortium name="The Broad Institute Genomics Platform"/>
            <consortium name="The Broad Institute Genome Sequencing Center for Infectious Disease"/>
            <person name="Wu L."/>
            <person name="Ma J."/>
        </authorList>
    </citation>
    <scope>NUCLEOTIDE SEQUENCE [LARGE SCALE GENOMIC DNA]</scope>
    <source>
        <strain evidence="3">JCM 17388</strain>
    </source>
</reference>
<protein>
    <recommendedName>
        <fullName evidence="1">PPC domain-containing protein</fullName>
    </recommendedName>
</protein>
<feature type="domain" description="PPC" evidence="1">
    <location>
        <begin position="6"/>
        <end position="152"/>
    </location>
</feature>
<keyword evidence="3" id="KW-1185">Reference proteome</keyword>
<dbReference type="PROSITE" id="PS51742">
    <property type="entry name" value="PPC"/>
    <property type="match status" value="1"/>
</dbReference>
<name>A0ABP8B6Y0_9ACTN</name>
<comment type="caution">
    <text evidence="2">The sequence shown here is derived from an EMBL/GenBank/DDBJ whole genome shotgun (WGS) entry which is preliminary data.</text>
</comment>
<dbReference type="EMBL" id="BAABAQ010000010">
    <property type="protein sequence ID" value="GAA4199653.1"/>
    <property type="molecule type" value="Genomic_DNA"/>
</dbReference>